<dbReference type="OrthoDB" id="526316at2759"/>
<dbReference type="SUPFAM" id="SSF48230">
    <property type="entry name" value="Chondroitin AC/alginate lyase"/>
    <property type="match status" value="1"/>
</dbReference>
<dbReference type="AlphaFoldDB" id="A0A2V0PF15"/>
<organism evidence="4 5">
    <name type="scientific">Raphidocelis subcapitata</name>
    <dbReference type="NCBI Taxonomy" id="307507"/>
    <lineage>
        <taxon>Eukaryota</taxon>
        <taxon>Viridiplantae</taxon>
        <taxon>Chlorophyta</taxon>
        <taxon>core chlorophytes</taxon>
        <taxon>Chlorophyceae</taxon>
        <taxon>CS clade</taxon>
        <taxon>Sphaeropleales</taxon>
        <taxon>Selenastraceae</taxon>
        <taxon>Raphidocelis</taxon>
    </lineage>
</organism>
<protein>
    <recommendedName>
        <fullName evidence="3">Alginate lyase domain-containing protein</fullName>
    </recommendedName>
</protein>
<dbReference type="Pfam" id="PF05426">
    <property type="entry name" value="Alginate_lyase"/>
    <property type="match status" value="1"/>
</dbReference>
<name>A0A2V0PF15_9CHLO</name>
<keyword evidence="1" id="KW-0732">Signal</keyword>
<keyword evidence="5" id="KW-1185">Reference proteome</keyword>
<comment type="caution">
    <text evidence="4">The sequence shown here is derived from an EMBL/GenBank/DDBJ whole genome shotgun (WGS) entry which is preliminary data.</text>
</comment>
<sequence>MEGFVKAGLKHGFRMATDVLKSLIEEGLSSDAPAAASAGAAPPAPAAAAARPAAPAPPLPKVTSFAHPGTLMGAREVELLKRRVASGEQPPCPLAEVVIQYDGVGQGHDEFVERDGKVVYMQAVAWLATGEAQYAHNAAYIIWAWSSVNKVFVGQNGPLEAGWGVASMARSAELLKYTWPGWHPKVETAFLSWVDRVIMPNLKSNSLNHLPLGNWHTTVAEAKAQLAIFKGDTALFAEALSDWQRVIDSYLQPCGECSETKRDLYHSQFGLGGLVQVAELAWQQGVDLYSHADCRLAAALEFHALITNGGVPPQCTYPLRGIGFLPCGWEVALNHYKGRWGMSMPETEKLLARSRPEGYVFHWGLGTLTHCGSAAALPPAAGAPAAPPAARRR</sequence>
<feature type="domain" description="Alginate lyase" evidence="3">
    <location>
        <begin position="112"/>
        <end position="304"/>
    </location>
</feature>
<accession>A0A2V0PF15</accession>
<evidence type="ECO:0000256" key="2">
    <source>
        <dbReference type="ARBA" id="ARBA00023239"/>
    </source>
</evidence>
<keyword evidence="2" id="KW-0456">Lyase</keyword>
<evidence type="ECO:0000256" key="1">
    <source>
        <dbReference type="ARBA" id="ARBA00022729"/>
    </source>
</evidence>
<evidence type="ECO:0000313" key="5">
    <source>
        <dbReference type="Proteomes" id="UP000247498"/>
    </source>
</evidence>
<dbReference type="EMBL" id="BDRX01000124">
    <property type="protein sequence ID" value="GBF98426.1"/>
    <property type="molecule type" value="Genomic_DNA"/>
</dbReference>
<dbReference type="GO" id="GO:0016829">
    <property type="term" value="F:lyase activity"/>
    <property type="evidence" value="ECO:0007669"/>
    <property type="project" value="UniProtKB-KW"/>
</dbReference>
<dbReference type="Gene3D" id="1.50.10.100">
    <property type="entry name" value="Chondroitin AC/alginate lyase"/>
    <property type="match status" value="1"/>
</dbReference>
<reference evidence="4 5" key="1">
    <citation type="journal article" date="2018" name="Sci. Rep.">
        <title>Raphidocelis subcapitata (=Pseudokirchneriella subcapitata) provides an insight into genome evolution and environmental adaptations in the Sphaeropleales.</title>
        <authorList>
            <person name="Suzuki S."/>
            <person name="Yamaguchi H."/>
            <person name="Nakajima N."/>
            <person name="Kawachi M."/>
        </authorList>
    </citation>
    <scope>NUCLEOTIDE SEQUENCE [LARGE SCALE GENOMIC DNA]</scope>
    <source>
        <strain evidence="4 5">NIES-35</strain>
    </source>
</reference>
<gene>
    <name evidence="4" type="ORF">Rsub_10491</name>
</gene>
<dbReference type="InParanoid" id="A0A2V0PF15"/>
<dbReference type="InterPro" id="IPR008397">
    <property type="entry name" value="Alginate_lyase_dom"/>
</dbReference>
<dbReference type="STRING" id="307507.A0A2V0PF15"/>
<evidence type="ECO:0000313" key="4">
    <source>
        <dbReference type="EMBL" id="GBF98426.1"/>
    </source>
</evidence>
<dbReference type="InterPro" id="IPR008929">
    <property type="entry name" value="Chondroitin_lyas"/>
</dbReference>
<evidence type="ECO:0000259" key="3">
    <source>
        <dbReference type="Pfam" id="PF05426"/>
    </source>
</evidence>
<dbReference type="Proteomes" id="UP000247498">
    <property type="component" value="Unassembled WGS sequence"/>
</dbReference>
<proteinExistence type="predicted"/>